<evidence type="ECO:0000313" key="3">
    <source>
        <dbReference type="EMBL" id="JAH29869.1"/>
    </source>
</evidence>
<protein>
    <submittedName>
        <fullName evidence="3">Uncharacterized protein</fullName>
    </submittedName>
</protein>
<keyword evidence="2" id="KW-0472">Membrane</keyword>
<evidence type="ECO:0000256" key="2">
    <source>
        <dbReference type="SAM" id="Phobius"/>
    </source>
</evidence>
<keyword evidence="2" id="KW-0812">Transmembrane</keyword>
<name>A0A0E9RLA4_ANGAN</name>
<proteinExistence type="predicted"/>
<feature type="transmembrane region" description="Helical" evidence="2">
    <location>
        <begin position="6"/>
        <end position="31"/>
    </location>
</feature>
<keyword evidence="2" id="KW-1133">Transmembrane helix</keyword>
<evidence type="ECO:0000256" key="1">
    <source>
        <dbReference type="SAM" id="MobiDB-lite"/>
    </source>
</evidence>
<reference evidence="3" key="1">
    <citation type="submission" date="2014-11" db="EMBL/GenBank/DDBJ databases">
        <authorList>
            <person name="Amaro Gonzalez C."/>
        </authorList>
    </citation>
    <scope>NUCLEOTIDE SEQUENCE</scope>
</reference>
<feature type="region of interest" description="Disordered" evidence="1">
    <location>
        <begin position="38"/>
        <end position="67"/>
    </location>
</feature>
<sequence>MYLLYLFIILFIFKFVLLSFIVTFIEMYVVYKIRLSGSPPEANQSREGGECFSEDPLHSSSADLPTG</sequence>
<reference evidence="3" key="2">
    <citation type="journal article" date="2015" name="Fish Shellfish Immunol.">
        <title>Early steps in the European eel (Anguilla anguilla)-Vibrio vulnificus interaction in the gills: Role of the RtxA13 toxin.</title>
        <authorList>
            <person name="Callol A."/>
            <person name="Pajuelo D."/>
            <person name="Ebbesson L."/>
            <person name="Teles M."/>
            <person name="MacKenzie S."/>
            <person name="Amaro C."/>
        </authorList>
    </citation>
    <scope>NUCLEOTIDE SEQUENCE</scope>
</reference>
<accession>A0A0E9RLA4</accession>
<dbReference type="AlphaFoldDB" id="A0A0E9RLA4"/>
<feature type="compositionally biased region" description="Polar residues" evidence="1">
    <location>
        <begin position="58"/>
        <end position="67"/>
    </location>
</feature>
<organism evidence="3">
    <name type="scientific">Anguilla anguilla</name>
    <name type="common">European freshwater eel</name>
    <name type="synonym">Muraena anguilla</name>
    <dbReference type="NCBI Taxonomy" id="7936"/>
    <lineage>
        <taxon>Eukaryota</taxon>
        <taxon>Metazoa</taxon>
        <taxon>Chordata</taxon>
        <taxon>Craniata</taxon>
        <taxon>Vertebrata</taxon>
        <taxon>Euteleostomi</taxon>
        <taxon>Actinopterygii</taxon>
        <taxon>Neopterygii</taxon>
        <taxon>Teleostei</taxon>
        <taxon>Anguilliformes</taxon>
        <taxon>Anguillidae</taxon>
        <taxon>Anguilla</taxon>
    </lineage>
</organism>
<dbReference type="EMBL" id="GBXM01078708">
    <property type="protein sequence ID" value="JAH29869.1"/>
    <property type="molecule type" value="Transcribed_RNA"/>
</dbReference>